<evidence type="ECO:0000313" key="3">
    <source>
        <dbReference type="Proteomes" id="UP000317550"/>
    </source>
</evidence>
<keyword evidence="1" id="KW-0732">Signal</keyword>
<name>A0A516SDU6_9NEIS</name>
<dbReference type="RefSeq" id="WP_144277736.1">
    <property type="nucleotide sequence ID" value="NZ_CP041730.1"/>
</dbReference>
<sequence length="173" mass="18128">MKPWKPALLLLLFATAAHAAETGTLMRAAELKQKPFIDAAKVADLASQAPLEIVLRQGAWMQVKSGGQQGWVKMLNVRTGGATKAGSAGGGFLSAVNLFKTGSSGTTVTTGVKGLSEEDLRNAQPNMEQLAKLGGYAASADEAGRFAKAGKLANERLDYLPKPSTAQANDENR</sequence>
<evidence type="ECO:0000256" key="1">
    <source>
        <dbReference type="SAM" id="SignalP"/>
    </source>
</evidence>
<feature type="signal peptide" evidence="1">
    <location>
        <begin position="1"/>
        <end position="19"/>
    </location>
</feature>
<gene>
    <name evidence="2" type="ORF">FNU76_08160</name>
</gene>
<keyword evidence="3" id="KW-1185">Reference proteome</keyword>
<dbReference type="OrthoDB" id="8821343at2"/>
<feature type="chain" id="PRO_5022083791" evidence="1">
    <location>
        <begin position="20"/>
        <end position="173"/>
    </location>
</feature>
<protein>
    <submittedName>
        <fullName evidence="2">SH3 domain-containing protein</fullName>
    </submittedName>
</protein>
<dbReference type="KEGG" id="cari:FNU76_08160"/>
<reference evidence="3" key="1">
    <citation type="submission" date="2019-07" db="EMBL/GenBank/DDBJ databases">
        <title>Chitinimonas sp. nov., isolated from Ny-Alesund, arctica soil.</title>
        <authorList>
            <person name="Xu Q."/>
            <person name="Peng F."/>
        </authorList>
    </citation>
    <scope>NUCLEOTIDE SEQUENCE [LARGE SCALE GENOMIC DNA]</scope>
    <source>
        <strain evidence="3">R3-44</strain>
    </source>
</reference>
<organism evidence="2 3">
    <name type="scientific">Chitinimonas arctica</name>
    <dbReference type="NCBI Taxonomy" id="2594795"/>
    <lineage>
        <taxon>Bacteria</taxon>
        <taxon>Pseudomonadati</taxon>
        <taxon>Pseudomonadota</taxon>
        <taxon>Betaproteobacteria</taxon>
        <taxon>Neisseriales</taxon>
        <taxon>Chitinibacteraceae</taxon>
        <taxon>Chitinimonas</taxon>
    </lineage>
</organism>
<dbReference type="Proteomes" id="UP000317550">
    <property type="component" value="Chromosome"/>
</dbReference>
<evidence type="ECO:0000313" key="2">
    <source>
        <dbReference type="EMBL" id="QDQ26337.1"/>
    </source>
</evidence>
<proteinExistence type="predicted"/>
<dbReference type="EMBL" id="CP041730">
    <property type="protein sequence ID" value="QDQ26337.1"/>
    <property type="molecule type" value="Genomic_DNA"/>
</dbReference>
<accession>A0A516SDU6</accession>
<dbReference type="AlphaFoldDB" id="A0A516SDU6"/>